<dbReference type="AlphaFoldDB" id="A0A8X7VHK2"/>
<dbReference type="Proteomes" id="UP000886595">
    <property type="component" value="Unassembled WGS sequence"/>
</dbReference>
<dbReference type="OrthoDB" id="3648309at2759"/>
<reference evidence="1 2" key="1">
    <citation type="submission" date="2020-02" db="EMBL/GenBank/DDBJ databases">
        <authorList>
            <person name="Ma Q."/>
            <person name="Huang Y."/>
            <person name="Song X."/>
            <person name="Pei D."/>
        </authorList>
    </citation>
    <scope>NUCLEOTIDE SEQUENCE [LARGE SCALE GENOMIC DNA]</scope>
    <source>
        <strain evidence="1">Sxm20200214</strain>
        <tissue evidence="1">Leaf</tissue>
    </source>
</reference>
<sequence>MAYVAQDTFILTASKELPKQCVVYGTTNVKYASRKNVGVRISDDAVCQAILQAIDPPPICTSETEETYERLH</sequence>
<keyword evidence="2" id="KW-1185">Reference proteome</keyword>
<proteinExistence type="predicted"/>
<evidence type="ECO:0000313" key="2">
    <source>
        <dbReference type="Proteomes" id="UP000886595"/>
    </source>
</evidence>
<dbReference type="Gene3D" id="3.90.870.10">
    <property type="entry name" value="DHBP synthase"/>
    <property type="match status" value="1"/>
</dbReference>
<protein>
    <submittedName>
        <fullName evidence="1">Uncharacterized protein</fullName>
    </submittedName>
</protein>
<name>A0A8X7VHK2_BRACI</name>
<dbReference type="InterPro" id="IPR052532">
    <property type="entry name" value="SUA5_domain"/>
</dbReference>
<gene>
    <name evidence="1" type="ORF">Bca52824_022968</name>
</gene>
<dbReference type="PANTHER" id="PTHR42828:SF3">
    <property type="entry name" value="THREONYLCARBAMOYL-AMP SYNTHASE"/>
    <property type="match status" value="1"/>
</dbReference>
<dbReference type="EMBL" id="JAAMPC010000005">
    <property type="protein sequence ID" value="KAG2311411.1"/>
    <property type="molecule type" value="Genomic_DNA"/>
</dbReference>
<accession>A0A8X7VHK2</accession>
<organism evidence="1 2">
    <name type="scientific">Brassica carinata</name>
    <name type="common">Ethiopian mustard</name>
    <name type="synonym">Abyssinian cabbage</name>
    <dbReference type="NCBI Taxonomy" id="52824"/>
    <lineage>
        <taxon>Eukaryota</taxon>
        <taxon>Viridiplantae</taxon>
        <taxon>Streptophyta</taxon>
        <taxon>Embryophyta</taxon>
        <taxon>Tracheophyta</taxon>
        <taxon>Spermatophyta</taxon>
        <taxon>Magnoliopsida</taxon>
        <taxon>eudicotyledons</taxon>
        <taxon>Gunneridae</taxon>
        <taxon>Pentapetalae</taxon>
        <taxon>rosids</taxon>
        <taxon>malvids</taxon>
        <taxon>Brassicales</taxon>
        <taxon>Brassicaceae</taxon>
        <taxon>Brassiceae</taxon>
        <taxon>Brassica</taxon>
    </lineage>
</organism>
<dbReference type="PANTHER" id="PTHR42828">
    <property type="entry name" value="DHBP SYNTHASE RIBB-LIKE ALPHA/BETA DOMAIN-CONTAINING PROTEIN"/>
    <property type="match status" value="1"/>
</dbReference>
<comment type="caution">
    <text evidence="1">The sequence shown here is derived from an EMBL/GenBank/DDBJ whole genome shotgun (WGS) entry which is preliminary data.</text>
</comment>
<evidence type="ECO:0000313" key="1">
    <source>
        <dbReference type="EMBL" id="KAG2311411.1"/>
    </source>
</evidence>